<dbReference type="PANTHER" id="PTHR43080">
    <property type="entry name" value="CBS DOMAIN-CONTAINING PROTEIN CBSX3, MITOCHONDRIAL"/>
    <property type="match status" value="1"/>
</dbReference>
<dbReference type="PATRIC" id="fig|1423783.4.peg.1947"/>
<organism evidence="4 5">
    <name type="scientific">Lacticaseibacillus pantheris DSM 15945 = JCM 12539 = NBRC 106106</name>
    <dbReference type="NCBI Taxonomy" id="1423783"/>
    <lineage>
        <taxon>Bacteria</taxon>
        <taxon>Bacillati</taxon>
        <taxon>Bacillota</taxon>
        <taxon>Bacilli</taxon>
        <taxon>Lactobacillales</taxon>
        <taxon>Lactobacillaceae</taxon>
        <taxon>Lacticaseibacillus</taxon>
    </lineage>
</organism>
<dbReference type="AlphaFoldDB" id="A0A0R1TUL6"/>
<evidence type="ECO:0000313" key="5">
    <source>
        <dbReference type="Proteomes" id="UP000051922"/>
    </source>
</evidence>
<feature type="domain" description="CBS" evidence="3">
    <location>
        <begin position="18"/>
        <end position="77"/>
    </location>
</feature>
<proteinExistence type="predicted"/>
<accession>A0A0R1TUL6</accession>
<keyword evidence="1 2" id="KW-0129">CBS domain</keyword>
<dbReference type="InterPro" id="IPR046342">
    <property type="entry name" value="CBS_dom_sf"/>
</dbReference>
<dbReference type="PROSITE" id="PS51371">
    <property type="entry name" value="CBS"/>
    <property type="match status" value="1"/>
</dbReference>
<keyword evidence="5" id="KW-1185">Reference proteome</keyword>
<dbReference type="Pfam" id="PF00571">
    <property type="entry name" value="CBS"/>
    <property type="match status" value="2"/>
</dbReference>
<dbReference type="InterPro" id="IPR051257">
    <property type="entry name" value="Diverse_CBS-Domain"/>
</dbReference>
<dbReference type="CDD" id="cd04643">
    <property type="entry name" value="CBS_pair_bac"/>
    <property type="match status" value="1"/>
</dbReference>
<dbReference type="InterPro" id="IPR000644">
    <property type="entry name" value="CBS_dom"/>
</dbReference>
<dbReference type="EMBL" id="AZFJ01000056">
    <property type="protein sequence ID" value="KRL84950.1"/>
    <property type="molecule type" value="Genomic_DNA"/>
</dbReference>
<dbReference type="SUPFAM" id="SSF54631">
    <property type="entry name" value="CBS-domain pair"/>
    <property type="match status" value="1"/>
</dbReference>
<evidence type="ECO:0000259" key="3">
    <source>
        <dbReference type="PROSITE" id="PS51371"/>
    </source>
</evidence>
<reference evidence="4 5" key="1">
    <citation type="journal article" date="2015" name="Genome Announc.">
        <title>Expanding the biotechnology potential of lactobacilli through comparative genomics of 213 strains and associated genera.</title>
        <authorList>
            <person name="Sun Z."/>
            <person name="Harris H.M."/>
            <person name="McCann A."/>
            <person name="Guo C."/>
            <person name="Argimon S."/>
            <person name="Zhang W."/>
            <person name="Yang X."/>
            <person name="Jeffery I.B."/>
            <person name="Cooney J.C."/>
            <person name="Kagawa T.F."/>
            <person name="Liu W."/>
            <person name="Song Y."/>
            <person name="Salvetti E."/>
            <person name="Wrobel A."/>
            <person name="Rasinkangas P."/>
            <person name="Parkhill J."/>
            <person name="Rea M.C."/>
            <person name="O'Sullivan O."/>
            <person name="Ritari J."/>
            <person name="Douillard F.P."/>
            <person name="Paul Ross R."/>
            <person name="Yang R."/>
            <person name="Briner A.E."/>
            <person name="Felis G.E."/>
            <person name="de Vos W.M."/>
            <person name="Barrangou R."/>
            <person name="Klaenhammer T.R."/>
            <person name="Caufield P.W."/>
            <person name="Cui Y."/>
            <person name="Zhang H."/>
            <person name="O'Toole P.W."/>
        </authorList>
    </citation>
    <scope>NUCLEOTIDE SEQUENCE [LARGE SCALE GENOMIC DNA]</scope>
    <source>
        <strain evidence="4 5">DSM 15945</strain>
    </source>
</reference>
<dbReference type="RefSeq" id="WP_054651169.1">
    <property type="nucleotide sequence ID" value="NZ_AZFJ01000056.1"/>
</dbReference>
<name>A0A0R1TUL6_9LACO</name>
<evidence type="ECO:0000256" key="1">
    <source>
        <dbReference type="ARBA" id="ARBA00023122"/>
    </source>
</evidence>
<dbReference type="OrthoDB" id="2375431at2"/>
<dbReference type="Proteomes" id="UP000051922">
    <property type="component" value="Unassembled WGS sequence"/>
</dbReference>
<dbReference type="NCBIfam" id="NF041630">
    <property type="entry name" value="CBS_CbpB"/>
    <property type="match status" value="1"/>
</dbReference>
<dbReference type="STRING" id="1423783.FC50_GL001905"/>
<gene>
    <name evidence="4" type="ORF">FC50_GL001905</name>
</gene>
<sequence>MLNKTVEDMLMVNREHYVIPASMVATVQADNSLTHAFLVLTKVRYARIPVLDGDQFVGLISLPMVTETMLGLDSLKIEQLDDMCVRDVMDTEVTTVANPYALEDVMHMLVNDPFLPVVASTGEFTGIVTRREWMKSLNYICHDLSKDYDVTPKVTAHATGKVE</sequence>
<dbReference type="Gene3D" id="3.10.580.10">
    <property type="entry name" value="CBS-domain"/>
    <property type="match status" value="1"/>
</dbReference>
<evidence type="ECO:0000313" key="4">
    <source>
        <dbReference type="EMBL" id="KRL84950.1"/>
    </source>
</evidence>
<evidence type="ECO:0000256" key="2">
    <source>
        <dbReference type="PROSITE-ProRule" id="PRU00703"/>
    </source>
</evidence>
<dbReference type="PANTHER" id="PTHR43080:SF2">
    <property type="entry name" value="CBS DOMAIN-CONTAINING PROTEIN"/>
    <property type="match status" value="1"/>
</dbReference>
<dbReference type="InterPro" id="IPR048125">
    <property type="entry name" value="CBS_CbpB"/>
</dbReference>
<protein>
    <submittedName>
        <fullName evidence="4">CBS domain-containing protein</fullName>
    </submittedName>
</protein>
<comment type="caution">
    <text evidence="4">The sequence shown here is derived from an EMBL/GenBank/DDBJ whole genome shotgun (WGS) entry which is preliminary data.</text>
</comment>